<dbReference type="AlphaFoldDB" id="A0A9W8L8H7"/>
<keyword evidence="2" id="KW-1185">Reference proteome</keyword>
<gene>
    <name evidence="1" type="ORF">GGI19_004347</name>
</gene>
<dbReference type="EMBL" id="JANBUH010000373">
    <property type="protein sequence ID" value="KAJ2751645.1"/>
    <property type="molecule type" value="Genomic_DNA"/>
</dbReference>
<sequence length="234" mass="25750">MPTSKAAVDYFIAEIEPRVKAILQVSKPHAQFRVISDFESDRAHLFLMVDVANQAGQRVCCSVAVMFTMPYLFIAERDNVSTSNAFPDWVFGSEFPSEEYGRKILTQVYDYLKDGSTVSPRQVCGTVAQHVAIWSTYNDTWIVHNMGACDSAATPPPDMHAAGADNMLTISVRFSSTNTDPHIAFVYAQVLDDLIRDMQNSTEDDSSVSEVQGNTDFIATMPAAAAALPDHNPD</sequence>
<accession>A0A9W8L8H7</accession>
<dbReference type="OrthoDB" id="5571419at2759"/>
<organism evidence="1 2">
    <name type="scientific">Coemansia pectinata</name>
    <dbReference type="NCBI Taxonomy" id="1052879"/>
    <lineage>
        <taxon>Eukaryota</taxon>
        <taxon>Fungi</taxon>
        <taxon>Fungi incertae sedis</taxon>
        <taxon>Zoopagomycota</taxon>
        <taxon>Kickxellomycotina</taxon>
        <taxon>Kickxellomycetes</taxon>
        <taxon>Kickxellales</taxon>
        <taxon>Kickxellaceae</taxon>
        <taxon>Coemansia</taxon>
    </lineage>
</organism>
<name>A0A9W8L8H7_9FUNG</name>
<protein>
    <submittedName>
        <fullName evidence="1">Uncharacterized protein</fullName>
    </submittedName>
</protein>
<proteinExistence type="predicted"/>
<evidence type="ECO:0000313" key="1">
    <source>
        <dbReference type="EMBL" id="KAJ2751645.1"/>
    </source>
</evidence>
<reference evidence="1" key="1">
    <citation type="submission" date="2022-07" db="EMBL/GenBank/DDBJ databases">
        <title>Phylogenomic reconstructions and comparative analyses of Kickxellomycotina fungi.</title>
        <authorList>
            <person name="Reynolds N.K."/>
            <person name="Stajich J.E."/>
            <person name="Barry K."/>
            <person name="Grigoriev I.V."/>
            <person name="Crous P."/>
            <person name="Smith M.E."/>
        </authorList>
    </citation>
    <scope>NUCLEOTIDE SEQUENCE</scope>
    <source>
        <strain evidence="1">BCRC 34297</strain>
    </source>
</reference>
<comment type="caution">
    <text evidence="1">The sequence shown here is derived from an EMBL/GenBank/DDBJ whole genome shotgun (WGS) entry which is preliminary data.</text>
</comment>
<evidence type="ECO:0000313" key="2">
    <source>
        <dbReference type="Proteomes" id="UP001140011"/>
    </source>
</evidence>
<dbReference type="Proteomes" id="UP001140011">
    <property type="component" value="Unassembled WGS sequence"/>
</dbReference>